<proteinExistence type="predicted"/>
<reference evidence="2 3" key="1">
    <citation type="submission" date="2015-08" db="EMBL/GenBank/DDBJ databases">
        <title>Next Generation Sequencing and Analysis of the Genome of Puccinia sorghi L Schw, the Causal Agent of Maize Common Rust.</title>
        <authorList>
            <person name="Rochi L."/>
            <person name="Burguener G."/>
            <person name="Darino M."/>
            <person name="Turjanski A."/>
            <person name="Kreff E."/>
            <person name="Dieguez M.J."/>
            <person name="Sacco F."/>
        </authorList>
    </citation>
    <scope>NUCLEOTIDE SEQUENCE [LARGE SCALE GENOMIC DNA]</scope>
    <source>
        <strain evidence="2 3">RO10H11247</strain>
    </source>
</reference>
<evidence type="ECO:0000256" key="1">
    <source>
        <dbReference type="SAM" id="MobiDB-lite"/>
    </source>
</evidence>
<protein>
    <submittedName>
        <fullName evidence="2">Uncharacterized protein</fullName>
    </submittedName>
</protein>
<feature type="compositionally biased region" description="Low complexity" evidence="1">
    <location>
        <begin position="127"/>
        <end position="137"/>
    </location>
</feature>
<evidence type="ECO:0000313" key="2">
    <source>
        <dbReference type="EMBL" id="KNZ55242.1"/>
    </source>
</evidence>
<dbReference type="AlphaFoldDB" id="A0A0L6V3Y1"/>
<dbReference type="EMBL" id="LAVV01007646">
    <property type="protein sequence ID" value="KNZ55242.1"/>
    <property type="molecule type" value="Genomic_DNA"/>
</dbReference>
<dbReference type="STRING" id="27349.A0A0L6V3Y1"/>
<feature type="compositionally biased region" description="Low complexity" evidence="1">
    <location>
        <begin position="25"/>
        <end position="48"/>
    </location>
</feature>
<comment type="caution">
    <text evidence="2">The sequence shown here is derived from an EMBL/GenBank/DDBJ whole genome shotgun (WGS) entry which is preliminary data.</text>
</comment>
<feature type="region of interest" description="Disordered" evidence="1">
    <location>
        <begin position="213"/>
        <end position="253"/>
    </location>
</feature>
<keyword evidence="3" id="KW-1185">Reference proteome</keyword>
<gene>
    <name evidence="2" type="ORF">VP01_272g1</name>
</gene>
<feature type="compositionally biased region" description="Polar residues" evidence="1">
    <location>
        <begin position="138"/>
        <end position="178"/>
    </location>
</feature>
<name>A0A0L6V3Y1_9BASI</name>
<dbReference type="Proteomes" id="UP000037035">
    <property type="component" value="Unassembled WGS sequence"/>
</dbReference>
<feature type="compositionally biased region" description="Polar residues" evidence="1">
    <location>
        <begin position="49"/>
        <end position="59"/>
    </location>
</feature>
<evidence type="ECO:0000313" key="3">
    <source>
        <dbReference type="Proteomes" id="UP000037035"/>
    </source>
</evidence>
<organism evidence="2 3">
    <name type="scientific">Puccinia sorghi</name>
    <dbReference type="NCBI Taxonomy" id="27349"/>
    <lineage>
        <taxon>Eukaryota</taxon>
        <taxon>Fungi</taxon>
        <taxon>Dikarya</taxon>
        <taxon>Basidiomycota</taxon>
        <taxon>Pucciniomycotina</taxon>
        <taxon>Pucciniomycetes</taxon>
        <taxon>Pucciniales</taxon>
        <taxon>Pucciniaceae</taxon>
        <taxon>Puccinia</taxon>
    </lineage>
</organism>
<feature type="compositionally biased region" description="Polar residues" evidence="1">
    <location>
        <begin position="103"/>
        <end position="126"/>
    </location>
</feature>
<feature type="compositionally biased region" description="Polar residues" evidence="1">
    <location>
        <begin position="213"/>
        <end position="237"/>
    </location>
</feature>
<accession>A0A0L6V3Y1</accession>
<feature type="region of interest" description="Disordered" evidence="1">
    <location>
        <begin position="25"/>
        <end position="59"/>
    </location>
</feature>
<sequence length="342" mass="37699">MSLADLSLAHIFNHVDRLLLNTPTLTNNTSSTPQTQTDNNSSIIISNSTPKPSRPLTQNHKISSTSLTIHPISQALIQPSPHADHRTHSNTISITDPQPPLPQSTNPLISPKTSIEQQFPTHDSSLNNNKNNNNNNNTATTLPNQSNNPSVPETTLPSEQLTSPHPQSITQENTQSKPTTDETTEDIRLQKYMAINLVNQIKTQPTMFFNPFSSQQSFVPQPTANPNHSPTSKTNILASPHPHPPHSASSDKLTSNVGLQINSSFPPQELAISTDQVNPEILYTADPPPHVLPITLFPTNMIFAPGWPHQGHRPKQWCSNVTPEARWSRDRHVYRSPKGTLG</sequence>
<feature type="region of interest" description="Disordered" evidence="1">
    <location>
        <begin position="80"/>
        <end position="184"/>
    </location>
</feature>
<dbReference type="VEuPathDB" id="FungiDB:VP01_272g1"/>